<dbReference type="PANTHER" id="PTHR31447">
    <property type="entry name" value="HYDROXYPROLINE-RICH GLYCOPROTEIN FAMILY PROTEIN-RELATED"/>
    <property type="match status" value="1"/>
</dbReference>
<sequence>MSGAINIHSPDSGGRRNFVDLARSLGREEILEILSGGLCGHCEGVLQTRIENLKQNNSSVTSSSADNGKAGSTEFCSVDSSDAASSGCNGVRLDPNSPAFVPSGCPDLIESKYLNRAKKFVSDSSSLSDSGKTKTTDLFWGNSSDCVSSDRRLDSPSPPPGNPRGNEPSYLNLFMKADSDSSSSPASVNCKQKPVSNPNIDICLNDGLSRREASQDNKGLSEEQKEHIRLAQVKRKKDFVHYEKVEGRKVNVLEGLELHSQVFNAAEQLEIVESVYKLQRMGQQGQLRERTYTEPRKWMRGKGRATIQFGCCYNYAVDKNGNPPGILREEEVDPLPPIFKKMIKRMVRFRVLPPTCVPNSCIVNIYDEGDCIPPHIDHHDFVRPFCTVSFLSECNILFGSSLKIVSPGEFSGPVSIPLPVGSVLILQGNGADVAKHCVPAVPSKRISVTFRKMDESKLPYNFRPDPELSKVVPLVCRPPPKEPSRETNGGNQRVGPAQNNLASSEEYPPLGSVSSSKRRASSKSSR</sequence>
<feature type="domain" description="Fe2OG dioxygenase" evidence="3">
    <location>
        <begin position="357"/>
        <end position="454"/>
    </location>
</feature>
<organism evidence="4 5">
    <name type="scientific">Cuscuta australis</name>
    <dbReference type="NCBI Taxonomy" id="267555"/>
    <lineage>
        <taxon>Eukaryota</taxon>
        <taxon>Viridiplantae</taxon>
        <taxon>Streptophyta</taxon>
        <taxon>Embryophyta</taxon>
        <taxon>Tracheophyta</taxon>
        <taxon>Spermatophyta</taxon>
        <taxon>Magnoliopsida</taxon>
        <taxon>eudicotyledons</taxon>
        <taxon>Gunneridae</taxon>
        <taxon>Pentapetalae</taxon>
        <taxon>asterids</taxon>
        <taxon>lamiids</taxon>
        <taxon>Solanales</taxon>
        <taxon>Convolvulaceae</taxon>
        <taxon>Cuscuteae</taxon>
        <taxon>Cuscuta</taxon>
        <taxon>Cuscuta subgen. Grammica</taxon>
        <taxon>Cuscuta sect. Cleistogrammica</taxon>
    </lineage>
</organism>
<comment type="similarity">
    <text evidence="1">Belongs to the alkB family.</text>
</comment>
<dbReference type="EMBL" id="NQVE01000082">
    <property type="protein sequence ID" value="RAL49504.1"/>
    <property type="molecule type" value="Genomic_DNA"/>
</dbReference>
<feature type="region of interest" description="Disordered" evidence="2">
    <location>
        <begin position="146"/>
        <end position="171"/>
    </location>
</feature>
<proteinExistence type="inferred from homology"/>
<dbReference type="InterPro" id="IPR027450">
    <property type="entry name" value="AlkB-like"/>
</dbReference>
<keyword evidence="5" id="KW-1185">Reference proteome</keyword>
<evidence type="ECO:0000256" key="1">
    <source>
        <dbReference type="ARBA" id="ARBA00007879"/>
    </source>
</evidence>
<dbReference type="GO" id="GO:0032451">
    <property type="term" value="F:demethylase activity"/>
    <property type="evidence" value="ECO:0007669"/>
    <property type="project" value="InterPro"/>
</dbReference>
<dbReference type="Proteomes" id="UP000249390">
    <property type="component" value="Unassembled WGS sequence"/>
</dbReference>
<dbReference type="GO" id="GO:0003729">
    <property type="term" value="F:mRNA binding"/>
    <property type="evidence" value="ECO:0007669"/>
    <property type="project" value="InterPro"/>
</dbReference>
<dbReference type="InterPro" id="IPR044842">
    <property type="entry name" value="ALKBH9B/ALKBH10B-like"/>
</dbReference>
<protein>
    <recommendedName>
        <fullName evidence="3">Fe2OG dioxygenase domain-containing protein</fullName>
    </recommendedName>
</protein>
<feature type="compositionally biased region" description="Polar residues" evidence="2">
    <location>
        <begin position="486"/>
        <end position="503"/>
    </location>
</feature>
<dbReference type="PANTHER" id="PTHR31447:SF1">
    <property type="entry name" value="OS06G0138200 PROTEIN"/>
    <property type="match status" value="1"/>
</dbReference>
<reference evidence="4 5" key="1">
    <citation type="submission" date="2018-06" db="EMBL/GenBank/DDBJ databases">
        <title>The Genome of Cuscuta australis (Dodder) Provides Insight into the Evolution of Plant Parasitism.</title>
        <authorList>
            <person name="Liu H."/>
        </authorList>
    </citation>
    <scope>NUCLEOTIDE SEQUENCE [LARGE SCALE GENOMIC DNA]</scope>
    <source>
        <strain evidence="5">cv. Yunnan</strain>
        <tissue evidence="4">Vines</tissue>
    </source>
</reference>
<dbReference type="AlphaFoldDB" id="A0A328DUY1"/>
<accession>A0A328DUY1</accession>
<feature type="compositionally biased region" description="Basic residues" evidence="2">
    <location>
        <begin position="516"/>
        <end position="526"/>
    </location>
</feature>
<dbReference type="SUPFAM" id="SSF51197">
    <property type="entry name" value="Clavaminate synthase-like"/>
    <property type="match status" value="1"/>
</dbReference>
<evidence type="ECO:0000259" key="3">
    <source>
        <dbReference type="PROSITE" id="PS51471"/>
    </source>
</evidence>
<feature type="region of interest" description="Disordered" evidence="2">
    <location>
        <begin position="471"/>
        <end position="526"/>
    </location>
</feature>
<evidence type="ECO:0000313" key="5">
    <source>
        <dbReference type="Proteomes" id="UP000249390"/>
    </source>
</evidence>
<dbReference type="Pfam" id="PF13532">
    <property type="entry name" value="2OG-FeII_Oxy_2"/>
    <property type="match status" value="1"/>
</dbReference>
<gene>
    <name evidence="4" type="ORF">DM860_012937</name>
</gene>
<evidence type="ECO:0000313" key="4">
    <source>
        <dbReference type="EMBL" id="RAL49504.1"/>
    </source>
</evidence>
<dbReference type="PROSITE" id="PS51471">
    <property type="entry name" value="FE2OG_OXY"/>
    <property type="match status" value="1"/>
</dbReference>
<name>A0A328DUY1_9ASTE</name>
<dbReference type="Gene3D" id="2.60.120.590">
    <property type="entry name" value="Alpha-ketoglutarate-dependent dioxygenase AlkB-like"/>
    <property type="match status" value="1"/>
</dbReference>
<dbReference type="InterPro" id="IPR005123">
    <property type="entry name" value="Oxoglu/Fe-dep_dioxygenase_dom"/>
</dbReference>
<comment type="caution">
    <text evidence="4">The sequence shown here is derived from an EMBL/GenBank/DDBJ whole genome shotgun (WGS) entry which is preliminary data.</text>
</comment>
<dbReference type="GO" id="GO:0006402">
    <property type="term" value="P:mRNA catabolic process"/>
    <property type="evidence" value="ECO:0007669"/>
    <property type="project" value="InterPro"/>
</dbReference>
<evidence type="ECO:0000256" key="2">
    <source>
        <dbReference type="SAM" id="MobiDB-lite"/>
    </source>
</evidence>
<dbReference type="InterPro" id="IPR037151">
    <property type="entry name" value="AlkB-like_sf"/>
</dbReference>